<feature type="domain" description="IMD" evidence="3">
    <location>
        <begin position="1"/>
        <end position="251"/>
    </location>
</feature>
<organism evidence="4 5">
    <name type="scientific">Nephila pilipes</name>
    <name type="common">Giant wood spider</name>
    <name type="synonym">Nephila maculata</name>
    <dbReference type="NCBI Taxonomy" id="299642"/>
    <lineage>
        <taxon>Eukaryota</taxon>
        <taxon>Metazoa</taxon>
        <taxon>Ecdysozoa</taxon>
        <taxon>Arthropoda</taxon>
        <taxon>Chelicerata</taxon>
        <taxon>Arachnida</taxon>
        <taxon>Araneae</taxon>
        <taxon>Araneomorphae</taxon>
        <taxon>Entelegynae</taxon>
        <taxon>Araneoidea</taxon>
        <taxon>Nephilidae</taxon>
        <taxon>Nephila</taxon>
    </lineage>
</organism>
<feature type="compositionally biased region" description="Low complexity" evidence="1">
    <location>
        <begin position="272"/>
        <end position="305"/>
    </location>
</feature>
<feature type="region of interest" description="Disordered" evidence="1">
    <location>
        <begin position="255"/>
        <end position="306"/>
    </location>
</feature>
<dbReference type="InterPro" id="IPR027267">
    <property type="entry name" value="AH/BAR_dom_sf"/>
</dbReference>
<dbReference type="GO" id="GO:0030031">
    <property type="term" value="P:cell projection assembly"/>
    <property type="evidence" value="ECO:0007669"/>
    <property type="project" value="TreeGrafter"/>
</dbReference>
<gene>
    <name evidence="4" type="primary">MTSS1</name>
    <name evidence="4" type="ORF">NPIL_411211</name>
</gene>
<sequence>MESFAEKECSALGGLFQYIVNDLKIATPVWEDFLGKASKLHTHLKATVLALAAFLDSFQKIADMATNARGATKDIGSALTRLCLRHRSVEAKLKIFSSALVDHLVIPLQEKLEDWKKVAYQMDKDHAKEYKRVRQDIKKKSSDTLRLQKKVRKTPKGDAKKTLDSAIRDVNNKYHLLEETEKQALRRALIEERSRYCLFVNCLRPVIESELSTMYEVTHIQEVLDALAKLIEDPLGLPSASEQVILDVKSSEAGWSFRTPPGSPTSVGSRKSSTCSISSLNSSSSDSTHSPSSHQRSRSLSQPPSGAFRLLSVSSQDSGFTSQDTLFTRLPTPPPMELADQVNPALKVAEDTVKESPSYPDAPSAMATWPNLQDTLQFEKAAASIAKSQRPHTISSAYERHNRPLITTHTFRPLQNDSDSQLSLSADGECPPDLPPEDFADDCSEEATPTHKAYPPPLPLRAEEMDLSAPTVPPKPRVLTQQPKKSDLQAACSAGNSPIYVNASDICSASKPSTPVEAGSQEVSLKMSFQKDLAATLAQNAVHQKLLKETTGNLNDQALGSPNTATTPSEGACGGHAPPPPVRRSSATKQPPVVPPHRSTSGKEGTSWNVFSETNDGSDAHAQLMRALNARLDALQRDEEALQIPDRLPPPPPPLKEAALEIPPRQTSLRTAPSKKLPRTPDKIGSLEMKLVSSKFHTAPRPMETTKAQRRISQPTFSELLDQFPRNRNPSEDTAPLKRLPPTPDRRSSLDLEHANAQRGLIFEVANAQRGVVFETNTKRIASGNPNEAASRVQKWLAGRGSVDVSRCHADLLGEIRGGVNLRKANSDDRSAPILRHVRIKPPK</sequence>
<dbReference type="InterPro" id="IPR030127">
    <property type="entry name" value="MTSS1/MTSS2"/>
</dbReference>
<protein>
    <submittedName>
        <fullName evidence="4">Protein MTSS 1</fullName>
    </submittedName>
</protein>
<evidence type="ECO:0000259" key="2">
    <source>
        <dbReference type="PROSITE" id="PS51082"/>
    </source>
</evidence>
<dbReference type="Gene3D" id="1.20.1270.60">
    <property type="entry name" value="Arfaptin homology (AH) domain/BAR domain"/>
    <property type="match status" value="1"/>
</dbReference>
<feature type="compositionally biased region" description="Polar residues" evidence="1">
    <location>
        <begin position="553"/>
        <end position="569"/>
    </location>
</feature>
<feature type="region of interest" description="Disordered" evidence="1">
    <location>
        <begin position="410"/>
        <end position="459"/>
    </location>
</feature>
<feature type="domain" description="WH2" evidence="2">
    <location>
        <begin position="808"/>
        <end position="825"/>
    </location>
</feature>
<accession>A0A8X6MFU1</accession>
<dbReference type="GO" id="GO:0005543">
    <property type="term" value="F:phospholipid binding"/>
    <property type="evidence" value="ECO:0007669"/>
    <property type="project" value="TreeGrafter"/>
</dbReference>
<dbReference type="InterPro" id="IPR003124">
    <property type="entry name" value="WH2_dom"/>
</dbReference>
<keyword evidence="5" id="KW-1185">Reference proteome</keyword>
<dbReference type="SUPFAM" id="SSF103657">
    <property type="entry name" value="BAR/IMD domain-like"/>
    <property type="match status" value="1"/>
</dbReference>
<dbReference type="InterPro" id="IPR013606">
    <property type="entry name" value="I-BAR_dom"/>
</dbReference>
<feature type="compositionally biased region" description="Polar residues" evidence="1">
    <location>
        <begin position="598"/>
        <end position="615"/>
    </location>
</feature>
<dbReference type="PANTHER" id="PTHR15708">
    <property type="entry name" value="ACTIN BUNDLING/MISSING IN METASTASIS-RELATED"/>
    <property type="match status" value="1"/>
</dbReference>
<evidence type="ECO:0000259" key="3">
    <source>
        <dbReference type="PROSITE" id="PS51338"/>
    </source>
</evidence>
<dbReference type="GO" id="GO:0003779">
    <property type="term" value="F:actin binding"/>
    <property type="evidence" value="ECO:0007669"/>
    <property type="project" value="InterPro"/>
</dbReference>
<dbReference type="PROSITE" id="PS51338">
    <property type="entry name" value="IMD"/>
    <property type="match status" value="1"/>
</dbReference>
<dbReference type="Pfam" id="PF08397">
    <property type="entry name" value="IMD"/>
    <property type="match status" value="1"/>
</dbReference>
<proteinExistence type="predicted"/>
<feature type="region of interest" description="Disordered" evidence="1">
    <location>
        <begin position="702"/>
        <end position="748"/>
    </location>
</feature>
<reference evidence="4" key="1">
    <citation type="submission" date="2020-08" db="EMBL/GenBank/DDBJ databases">
        <title>Multicomponent nature underlies the extraordinary mechanical properties of spider dragline silk.</title>
        <authorList>
            <person name="Kono N."/>
            <person name="Nakamura H."/>
            <person name="Mori M."/>
            <person name="Yoshida Y."/>
            <person name="Ohtoshi R."/>
            <person name="Malay A.D."/>
            <person name="Moran D.A.P."/>
            <person name="Tomita M."/>
            <person name="Numata K."/>
            <person name="Arakawa K."/>
        </authorList>
    </citation>
    <scope>NUCLEOTIDE SEQUENCE</scope>
</reference>
<dbReference type="GO" id="GO:0009898">
    <property type="term" value="C:cytoplasmic side of plasma membrane"/>
    <property type="evidence" value="ECO:0007669"/>
    <property type="project" value="TreeGrafter"/>
</dbReference>
<comment type="caution">
    <text evidence="4">The sequence shown here is derived from an EMBL/GenBank/DDBJ whole genome shotgun (WGS) entry which is preliminary data.</text>
</comment>
<feature type="compositionally biased region" description="Low complexity" evidence="1">
    <location>
        <begin position="414"/>
        <end position="425"/>
    </location>
</feature>
<dbReference type="GO" id="GO:0007009">
    <property type="term" value="P:plasma membrane organization"/>
    <property type="evidence" value="ECO:0007669"/>
    <property type="project" value="InterPro"/>
</dbReference>
<dbReference type="Proteomes" id="UP000887013">
    <property type="component" value="Unassembled WGS sequence"/>
</dbReference>
<dbReference type="AlphaFoldDB" id="A0A8X6MFU1"/>
<dbReference type="EMBL" id="BMAW01045360">
    <property type="protein sequence ID" value="GFS49404.1"/>
    <property type="molecule type" value="Genomic_DNA"/>
</dbReference>
<name>A0A8X6MFU1_NEPPI</name>
<evidence type="ECO:0000313" key="5">
    <source>
        <dbReference type="Proteomes" id="UP000887013"/>
    </source>
</evidence>
<dbReference type="OrthoDB" id="6421697at2759"/>
<feature type="region of interest" description="Disordered" evidence="1">
    <location>
        <begin position="553"/>
        <end position="615"/>
    </location>
</feature>
<evidence type="ECO:0000256" key="1">
    <source>
        <dbReference type="SAM" id="MobiDB-lite"/>
    </source>
</evidence>
<dbReference type="PROSITE" id="PS51082">
    <property type="entry name" value="WH2"/>
    <property type="match status" value="1"/>
</dbReference>
<feature type="compositionally biased region" description="Acidic residues" evidence="1">
    <location>
        <begin position="435"/>
        <end position="445"/>
    </location>
</feature>
<evidence type="ECO:0000313" key="4">
    <source>
        <dbReference type="EMBL" id="GFS49404.1"/>
    </source>
</evidence>
<dbReference type="PANTHER" id="PTHR15708:SF4">
    <property type="entry name" value="FI21477P1-RELATED"/>
    <property type="match status" value="1"/>
</dbReference>
<dbReference type="GO" id="GO:0015629">
    <property type="term" value="C:actin cytoskeleton"/>
    <property type="evidence" value="ECO:0007669"/>
    <property type="project" value="TreeGrafter"/>
</dbReference>